<dbReference type="InterPro" id="IPR037401">
    <property type="entry name" value="SnoaL-like"/>
</dbReference>
<gene>
    <name evidence="2" type="ORF">GA0070215_106147</name>
</gene>
<accession>A0A1C4X554</accession>
<evidence type="ECO:0000259" key="1">
    <source>
        <dbReference type="Pfam" id="PF13474"/>
    </source>
</evidence>
<keyword evidence="3" id="KW-1185">Reference proteome</keyword>
<dbReference type="Proteomes" id="UP000198551">
    <property type="component" value="Unassembled WGS sequence"/>
</dbReference>
<reference evidence="3" key="1">
    <citation type="submission" date="2016-06" db="EMBL/GenBank/DDBJ databases">
        <authorList>
            <person name="Varghese N."/>
        </authorList>
    </citation>
    <scope>NUCLEOTIDE SEQUENCE [LARGE SCALE GENOMIC DNA]</scope>
    <source>
        <strain evidence="3">DSM 45555</strain>
    </source>
</reference>
<evidence type="ECO:0000313" key="2">
    <source>
        <dbReference type="EMBL" id="SCF03589.1"/>
    </source>
</evidence>
<dbReference type="EMBL" id="FMCV01000006">
    <property type="protein sequence ID" value="SCF03589.1"/>
    <property type="molecule type" value="Genomic_DNA"/>
</dbReference>
<organism evidence="2 3">
    <name type="scientific">Micromonospora marina</name>
    <dbReference type="NCBI Taxonomy" id="307120"/>
    <lineage>
        <taxon>Bacteria</taxon>
        <taxon>Bacillati</taxon>
        <taxon>Actinomycetota</taxon>
        <taxon>Actinomycetes</taxon>
        <taxon>Micromonosporales</taxon>
        <taxon>Micromonosporaceae</taxon>
        <taxon>Micromonospora</taxon>
    </lineage>
</organism>
<dbReference type="Gene3D" id="3.10.450.50">
    <property type="match status" value="1"/>
</dbReference>
<evidence type="ECO:0000313" key="3">
    <source>
        <dbReference type="Proteomes" id="UP000198551"/>
    </source>
</evidence>
<proteinExistence type="predicted"/>
<dbReference type="AlphaFoldDB" id="A0A1C4X554"/>
<dbReference type="InterPro" id="IPR032710">
    <property type="entry name" value="NTF2-like_dom_sf"/>
</dbReference>
<dbReference type="Pfam" id="PF13474">
    <property type="entry name" value="SnoaL_3"/>
    <property type="match status" value="1"/>
</dbReference>
<dbReference type="RefSeq" id="WP_018786422.1">
    <property type="nucleotide sequence ID" value="NZ_FMCV01000006.1"/>
</dbReference>
<sequence>MTFAQAGAAEIAAGIDDMYAAFLAGDRQRFDTHLDPDVTTWETHLPGPLRTRAELDEYRARRDAAGQRPRLAVLAARDKRIDVWDDFGVARYELVARLGPDDEPEITRVTDVVRRIDGRWVIVHHHAELVRQPVGAA</sequence>
<dbReference type="SUPFAM" id="SSF54427">
    <property type="entry name" value="NTF2-like"/>
    <property type="match status" value="1"/>
</dbReference>
<protein>
    <submittedName>
        <fullName evidence="2">SnoaL-like domain-containing protein</fullName>
    </submittedName>
</protein>
<feature type="domain" description="SnoaL-like" evidence="1">
    <location>
        <begin position="12"/>
        <end position="127"/>
    </location>
</feature>
<name>A0A1C4X554_9ACTN</name>